<evidence type="ECO:0000313" key="2">
    <source>
        <dbReference type="Proteomes" id="UP001223978"/>
    </source>
</evidence>
<dbReference type="GO" id="GO:0008168">
    <property type="term" value="F:methyltransferase activity"/>
    <property type="evidence" value="ECO:0007669"/>
    <property type="project" value="UniProtKB-KW"/>
</dbReference>
<dbReference type="InterPro" id="IPR029063">
    <property type="entry name" value="SAM-dependent_MTases_sf"/>
</dbReference>
<dbReference type="Proteomes" id="UP001223978">
    <property type="component" value="Unassembled WGS sequence"/>
</dbReference>
<comment type="caution">
    <text evidence="1">The sequence shown here is derived from an EMBL/GenBank/DDBJ whole genome shotgun (WGS) entry which is preliminary data.</text>
</comment>
<reference evidence="1 2" key="1">
    <citation type="submission" date="2023-05" db="EMBL/GenBank/DDBJ databases">
        <title>Draft genome sequence of Streptomyces sp. B-S-A6 isolated from a cave soil in Thailand.</title>
        <authorList>
            <person name="Chamroensaksri N."/>
            <person name="Muangham S."/>
        </authorList>
    </citation>
    <scope>NUCLEOTIDE SEQUENCE [LARGE SCALE GENOMIC DNA]</scope>
    <source>
        <strain evidence="1 2">B-S-A6</strain>
    </source>
</reference>
<evidence type="ECO:0000313" key="1">
    <source>
        <dbReference type="EMBL" id="MDI3405634.1"/>
    </source>
</evidence>
<protein>
    <submittedName>
        <fullName evidence="1">RsmD family RNA methyltransferase</fullName>
    </submittedName>
</protein>
<dbReference type="SUPFAM" id="SSF53335">
    <property type="entry name" value="S-adenosyl-L-methionine-dependent methyltransferases"/>
    <property type="match status" value="1"/>
</dbReference>
<dbReference type="Gene3D" id="3.40.50.150">
    <property type="entry name" value="Vaccinia Virus protein VP39"/>
    <property type="match status" value="1"/>
</dbReference>
<proteinExistence type="predicted"/>
<accession>A0ABT6SCU8</accession>
<keyword evidence="1" id="KW-0489">Methyltransferase</keyword>
<gene>
    <name evidence="1" type="ORF">QIS96_17625</name>
</gene>
<dbReference type="RefSeq" id="WP_282543572.1">
    <property type="nucleotide sequence ID" value="NZ_JASCIQ010000017.1"/>
</dbReference>
<dbReference type="EMBL" id="JASCIQ010000017">
    <property type="protein sequence ID" value="MDI3405634.1"/>
    <property type="molecule type" value="Genomic_DNA"/>
</dbReference>
<organism evidence="1 2">
    <name type="scientific">Streptomyces cavernicola</name>
    <dbReference type="NCBI Taxonomy" id="3043613"/>
    <lineage>
        <taxon>Bacteria</taxon>
        <taxon>Bacillati</taxon>
        <taxon>Actinomycetota</taxon>
        <taxon>Actinomycetes</taxon>
        <taxon>Kitasatosporales</taxon>
        <taxon>Streptomycetaceae</taxon>
        <taxon>Streptomyces</taxon>
    </lineage>
</organism>
<sequence length="252" mass="26876">MTRSPDPHPPAAHRSALDLRDELLGPSRNRKLTGAQVCAAARLVFGRAEGLSLYGISAPDMEAEGLTILGRTLIECCTDDSCAAVADALAELQDALPPAADAMVADLFCGSGNFGFHIGVRLGRPVFAAELDPDVHRATRHNFDVIGAAVELRRGDYRDLLRELPPRGPRDIYLVEPPWGPAVTAEGLDLLRTSPPVPEILDGIIRSRAGLSCLIAVKTTDLIARDSLAVAFKDATHLRTIHSGTALPRGPT</sequence>
<keyword evidence="2" id="KW-1185">Reference proteome</keyword>
<name>A0ABT6SCU8_9ACTN</name>
<dbReference type="CDD" id="cd02440">
    <property type="entry name" value="AdoMet_MTases"/>
    <property type="match status" value="1"/>
</dbReference>
<dbReference type="GO" id="GO:0032259">
    <property type="term" value="P:methylation"/>
    <property type="evidence" value="ECO:0007669"/>
    <property type="project" value="UniProtKB-KW"/>
</dbReference>
<keyword evidence="1" id="KW-0808">Transferase</keyword>